<dbReference type="WBParaSite" id="SVE_1993800.1">
    <property type="protein sequence ID" value="SVE_1993800.1"/>
    <property type="gene ID" value="SVE_1993800"/>
</dbReference>
<evidence type="ECO:0000256" key="1">
    <source>
        <dbReference type="SAM" id="SignalP"/>
    </source>
</evidence>
<name>A0A0K0G5C1_STRVS</name>
<feature type="chain" id="PRO_5005330744" evidence="1">
    <location>
        <begin position="21"/>
        <end position="113"/>
    </location>
</feature>
<protein>
    <submittedName>
        <fullName evidence="3">Secreted protein</fullName>
    </submittedName>
</protein>
<reference evidence="2" key="1">
    <citation type="submission" date="2014-07" db="EMBL/GenBank/DDBJ databases">
        <authorList>
            <person name="Martin A.A"/>
            <person name="De Silva N."/>
        </authorList>
    </citation>
    <scope>NUCLEOTIDE SEQUENCE</scope>
</reference>
<sequence length="113" mass="13389">MHFFLLYFSFFSISIDFCTGDAEREYCILISLDAVEEDGFKGMLTFICRSLCLNLTSTEIVIVEWIFRLRKSPFHCTRKLHLSSFSLHNVDIHRDLQRPINLKSDPREYTEME</sequence>
<feature type="signal peptide" evidence="1">
    <location>
        <begin position="1"/>
        <end position="20"/>
    </location>
</feature>
<evidence type="ECO:0000313" key="3">
    <source>
        <dbReference type="WBParaSite" id="SVE_1993800.1"/>
    </source>
</evidence>
<evidence type="ECO:0000313" key="2">
    <source>
        <dbReference type="Proteomes" id="UP000035680"/>
    </source>
</evidence>
<proteinExistence type="predicted"/>
<keyword evidence="2" id="KW-1185">Reference proteome</keyword>
<reference evidence="3" key="2">
    <citation type="submission" date="2015-08" db="UniProtKB">
        <authorList>
            <consortium name="WormBaseParasite"/>
        </authorList>
    </citation>
    <scope>IDENTIFICATION</scope>
</reference>
<accession>A0A0K0G5C1</accession>
<dbReference type="Proteomes" id="UP000035680">
    <property type="component" value="Unassembled WGS sequence"/>
</dbReference>
<keyword evidence="1" id="KW-0732">Signal</keyword>
<dbReference type="AlphaFoldDB" id="A0A0K0G5C1"/>
<organism evidence="2 3">
    <name type="scientific">Strongyloides venezuelensis</name>
    <name type="common">Threadworm</name>
    <dbReference type="NCBI Taxonomy" id="75913"/>
    <lineage>
        <taxon>Eukaryota</taxon>
        <taxon>Metazoa</taxon>
        <taxon>Ecdysozoa</taxon>
        <taxon>Nematoda</taxon>
        <taxon>Chromadorea</taxon>
        <taxon>Rhabditida</taxon>
        <taxon>Tylenchina</taxon>
        <taxon>Panagrolaimomorpha</taxon>
        <taxon>Strongyloidoidea</taxon>
        <taxon>Strongyloididae</taxon>
        <taxon>Strongyloides</taxon>
    </lineage>
</organism>